<sequence length="48" mass="4985">MYMKGVGASVLAKRVNDNAGILDERVALGFFASKLAPTGDSLCGGNRL</sequence>
<evidence type="ECO:0000313" key="2">
    <source>
        <dbReference type="Proteomes" id="UP000323425"/>
    </source>
</evidence>
<accession>A0A5M9ISR6</accession>
<dbReference type="EMBL" id="VTFH01000002">
    <property type="protein sequence ID" value="KAA8559190.1"/>
    <property type="molecule type" value="Genomic_DNA"/>
</dbReference>
<protein>
    <submittedName>
        <fullName evidence="1">Uncharacterized protein</fullName>
    </submittedName>
</protein>
<comment type="caution">
    <text evidence="1">The sequence shown here is derived from an EMBL/GenBank/DDBJ whole genome shotgun (WGS) entry which is preliminary data.</text>
</comment>
<reference evidence="1 2" key="1">
    <citation type="journal article" date="2018" name="Plant Biotechnol. Rep.">
        <title>Diversity and antifungal activity of endophytic bacteria associated with Panax ginseng seedlings.</title>
        <authorList>
            <person name="Park J.M."/>
            <person name="Hong C.E."/>
            <person name="Jo S.H."/>
        </authorList>
    </citation>
    <scope>NUCLEOTIDE SEQUENCE [LARGE SCALE GENOMIC DNA]</scope>
    <source>
        <strain evidence="1 2">PgKB38</strain>
    </source>
</reference>
<organism evidence="1 2">
    <name type="scientific">Pseudomonas extremaustralis</name>
    <dbReference type="NCBI Taxonomy" id="359110"/>
    <lineage>
        <taxon>Bacteria</taxon>
        <taxon>Pseudomonadati</taxon>
        <taxon>Pseudomonadota</taxon>
        <taxon>Gammaproteobacteria</taxon>
        <taxon>Pseudomonadales</taxon>
        <taxon>Pseudomonadaceae</taxon>
        <taxon>Pseudomonas</taxon>
    </lineage>
</organism>
<gene>
    <name evidence="1" type="ORF">FX985_05558</name>
</gene>
<dbReference type="AlphaFoldDB" id="A0A5M9ISR6"/>
<dbReference type="Proteomes" id="UP000323425">
    <property type="component" value="Unassembled WGS sequence"/>
</dbReference>
<evidence type="ECO:0000313" key="1">
    <source>
        <dbReference type="EMBL" id="KAA8559190.1"/>
    </source>
</evidence>
<proteinExistence type="predicted"/>
<name>A0A5M9ISR6_9PSED</name>